<evidence type="ECO:0000313" key="2">
    <source>
        <dbReference type="EMBL" id="SDZ16663.1"/>
    </source>
</evidence>
<dbReference type="AlphaFoldDB" id="A0A1H3QTR6"/>
<dbReference type="Proteomes" id="UP000183417">
    <property type="component" value="Unassembled WGS sequence"/>
</dbReference>
<dbReference type="EMBL" id="FNPE01000013">
    <property type="protein sequence ID" value="SDZ16663.1"/>
    <property type="molecule type" value="Genomic_DNA"/>
</dbReference>
<feature type="region of interest" description="Disordered" evidence="1">
    <location>
        <begin position="307"/>
        <end position="349"/>
    </location>
</feature>
<evidence type="ECO:0000256" key="1">
    <source>
        <dbReference type="SAM" id="MobiDB-lite"/>
    </source>
</evidence>
<dbReference type="Pfam" id="PF07120">
    <property type="entry name" value="DUF1376"/>
    <property type="match status" value="1"/>
</dbReference>
<feature type="compositionally biased region" description="Polar residues" evidence="1">
    <location>
        <begin position="172"/>
        <end position="181"/>
    </location>
</feature>
<gene>
    <name evidence="2" type="ORF">SAMN05421547_113133</name>
</gene>
<organism evidence="2 3">
    <name type="scientific">Delftia lacustris</name>
    <dbReference type="NCBI Taxonomy" id="558537"/>
    <lineage>
        <taxon>Bacteria</taxon>
        <taxon>Pseudomonadati</taxon>
        <taxon>Pseudomonadota</taxon>
        <taxon>Betaproteobacteria</taxon>
        <taxon>Burkholderiales</taxon>
        <taxon>Comamonadaceae</taxon>
        <taxon>Delftia</taxon>
    </lineage>
</organism>
<accession>A0A1H3QTR6</accession>
<name>A0A1H3QTR6_9BURK</name>
<feature type="region of interest" description="Disordered" evidence="1">
    <location>
        <begin position="170"/>
        <end position="243"/>
    </location>
</feature>
<evidence type="ECO:0000313" key="3">
    <source>
        <dbReference type="Proteomes" id="UP000183417"/>
    </source>
</evidence>
<feature type="compositionally biased region" description="Basic and acidic residues" evidence="1">
    <location>
        <begin position="229"/>
        <end position="243"/>
    </location>
</feature>
<dbReference type="InterPro" id="IPR010781">
    <property type="entry name" value="DUF1376"/>
</dbReference>
<feature type="compositionally biased region" description="Basic and acidic residues" evidence="1">
    <location>
        <begin position="182"/>
        <end position="191"/>
    </location>
</feature>
<evidence type="ECO:0008006" key="4">
    <source>
        <dbReference type="Google" id="ProtNLM"/>
    </source>
</evidence>
<protein>
    <recommendedName>
        <fullName evidence="4">DUF1376 domain-containing protein</fullName>
    </recommendedName>
</protein>
<proteinExistence type="predicted"/>
<sequence>MSTDLPPPMTPPDCNLRGLPWMPLETGRLLDSDLFLLSTGDEFKAAVALWCKSWNQIPGGSLPSDERLLEALSGSRSWKKVRDMAMRGWVKCSDGRLYHPVIADLAVQAWDGRQVHMEGVDAKKSRQQRWREQLKELSARLRDAGVTPPANASKTELERLISLHVDGHVDAQPSTKASHAPSTRDAHETANKGEGQGQGERQGELIPPVPDGTAPPSRVSRQGASAGDGARKRSSAEATRPDDVEERVWNAFLAQRKAKRAPLTDIALEGIAKEAKAAGLSLNDAIAYSCSAGWQGFNAGWYANREGSGRAPSGGHGQPRSNAGRHSGFTHEHSDYYDQGVPDDGSIPA</sequence>
<reference evidence="2 3" key="1">
    <citation type="submission" date="2016-10" db="EMBL/GenBank/DDBJ databases">
        <authorList>
            <person name="de Groot N.N."/>
        </authorList>
    </citation>
    <scope>NUCLEOTIDE SEQUENCE [LARGE SCALE GENOMIC DNA]</scope>
    <source>
        <strain evidence="2 3">LMG 24775</strain>
    </source>
</reference>